<dbReference type="Proteomes" id="UP000025227">
    <property type="component" value="Unplaced"/>
</dbReference>
<evidence type="ECO:0000256" key="1">
    <source>
        <dbReference type="SAM" id="MobiDB-lite"/>
    </source>
</evidence>
<keyword evidence="2" id="KW-1185">Reference proteome</keyword>
<proteinExistence type="predicted"/>
<sequence length="174" mass="19573">MSTIIACKSKLTKAHTALEAIKSKIPQDLINPRTSELLPLVDERKLLDRRQEALKAHLSNIRAALNAVRERQQAFLAAITSSNNPVDNTIYLDYMQDSRLEDAIVTTESLIQTLQTNLEEAATRHETLGTRLPNIQQDDDARPSQDTKGRCSLRDHRAFDADPSNRFSLKETPP</sequence>
<accession>A0A7I4YL54</accession>
<protein>
    <submittedName>
        <fullName evidence="3">Uncharacterized protein</fullName>
    </submittedName>
</protein>
<dbReference type="OrthoDB" id="5898930at2759"/>
<feature type="region of interest" description="Disordered" evidence="1">
    <location>
        <begin position="127"/>
        <end position="174"/>
    </location>
</feature>
<name>A0A7I4YL54_HAECO</name>
<organism evidence="2 3">
    <name type="scientific">Haemonchus contortus</name>
    <name type="common">Barber pole worm</name>
    <dbReference type="NCBI Taxonomy" id="6289"/>
    <lineage>
        <taxon>Eukaryota</taxon>
        <taxon>Metazoa</taxon>
        <taxon>Ecdysozoa</taxon>
        <taxon>Nematoda</taxon>
        <taxon>Chromadorea</taxon>
        <taxon>Rhabditida</taxon>
        <taxon>Rhabditina</taxon>
        <taxon>Rhabditomorpha</taxon>
        <taxon>Strongyloidea</taxon>
        <taxon>Trichostrongylidae</taxon>
        <taxon>Haemonchus</taxon>
    </lineage>
</organism>
<feature type="compositionally biased region" description="Basic and acidic residues" evidence="1">
    <location>
        <begin position="139"/>
        <end position="160"/>
    </location>
</feature>
<dbReference type="WBParaSite" id="HCON_00113220-00001">
    <property type="protein sequence ID" value="HCON_00113220-00001"/>
    <property type="gene ID" value="HCON_00113220"/>
</dbReference>
<reference evidence="3" key="1">
    <citation type="submission" date="2020-12" db="UniProtKB">
        <authorList>
            <consortium name="WormBaseParasite"/>
        </authorList>
    </citation>
    <scope>IDENTIFICATION</scope>
    <source>
        <strain evidence="3">MHco3</strain>
    </source>
</reference>
<evidence type="ECO:0000313" key="3">
    <source>
        <dbReference type="WBParaSite" id="HCON_00113220-00001"/>
    </source>
</evidence>
<evidence type="ECO:0000313" key="2">
    <source>
        <dbReference type="Proteomes" id="UP000025227"/>
    </source>
</evidence>
<dbReference type="AlphaFoldDB" id="A0A7I4YL54"/>